<dbReference type="OrthoDB" id="9804099at2"/>
<dbReference type="PIRSF" id="PIRSF010606">
    <property type="entry name" value="Spore_coat_CotJB"/>
    <property type="match status" value="1"/>
</dbReference>
<evidence type="ECO:0000313" key="3">
    <source>
        <dbReference type="Proteomes" id="UP000255036"/>
    </source>
</evidence>
<protein>
    <submittedName>
        <fullName evidence="2">Spore coat protein CotJB</fullName>
    </submittedName>
</protein>
<dbReference type="Pfam" id="PF12652">
    <property type="entry name" value="CotJB"/>
    <property type="match status" value="1"/>
</dbReference>
<evidence type="ECO:0000259" key="1">
    <source>
        <dbReference type="Pfam" id="PF12652"/>
    </source>
</evidence>
<evidence type="ECO:0000313" key="2">
    <source>
        <dbReference type="EMBL" id="RDU22284.1"/>
    </source>
</evidence>
<dbReference type="AlphaFoldDB" id="A0A371ARV0"/>
<feature type="domain" description="Protein CotJB" evidence="1">
    <location>
        <begin position="4"/>
        <end position="75"/>
    </location>
</feature>
<proteinExistence type="predicted"/>
<keyword evidence="2" id="KW-0946">Virion</keyword>
<organism evidence="2 3">
    <name type="scientific">Anaerosacchariphilus polymeriproducens</name>
    <dbReference type="NCBI Taxonomy" id="1812858"/>
    <lineage>
        <taxon>Bacteria</taxon>
        <taxon>Bacillati</taxon>
        <taxon>Bacillota</taxon>
        <taxon>Clostridia</taxon>
        <taxon>Lachnospirales</taxon>
        <taxon>Lachnospiraceae</taxon>
        <taxon>Anaerosacchariphilus</taxon>
    </lineage>
</organism>
<name>A0A371ARV0_9FIRM</name>
<keyword evidence="3" id="KW-1185">Reference proteome</keyword>
<accession>A0A371ARV0</accession>
<dbReference type="InterPro" id="IPR016571">
    <property type="entry name" value="Spore_coat_assembly_CotJB"/>
</dbReference>
<dbReference type="Proteomes" id="UP000255036">
    <property type="component" value="Unassembled WGS sequence"/>
</dbReference>
<sequence length="82" mass="9820">MNLKKEISAVHVMLVDLKLYLNTHPSDQEALSKYNAYVKQLSHLTDEYNQNYGMISSHSMSPYPWQWINEPWPWDYEANFRL</sequence>
<keyword evidence="2" id="KW-0167">Capsid protein</keyword>
<dbReference type="EMBL" id="QRCT01000050">
    <property type="protein sequence ID" value="RDU22284.1"/>
    <property type="molecule type" value="Genomic_DNA"/>
</dbReference>
<gene>
    <name evidence="2" type="ORF">DWV06_15565</name>
</gene>
<reference evidence="2 3" key="1">
    <citation type="submission" date="2018-07" db="EMBL/GenBank/DDBJ databases">
        <title>Anaerosacharophilus polymeroproducens gen. nov. sp. nov., an anaerobic bacterium isolated from salt field.</title>
        <authorList>
            <person name="Kim W."/>
            <person name="Yang S.-H."/>
            <person name="Oh J."/>
            <person name="Lee J.-H."/>
            <person name="Kwon K.K."/>
        </authorList>
    </citation>
    <scope>NUCLEOTIDE SEQUENCE [LARGE SCALE GENOMIC DNA]</scope>
    <source>
        <strain evidence="2 3">MCWD5</strain>
    </source>
</reference>
<dbReference type="InterPro" id="IPR024207">
    <property type="entry name" value="CotJB_dom"/>
</dbReference>
<comment type="caution">
    <text evidence="2">The sequence shown here is derived from an EMBL/GenBank/DDBJ whole genome shotgun (WGS) entry which is preliminary data.</text>
</comment>